<feature type="transmembrane region" description="Helical" evidence="6">
    <location>
        <begin position="187"/>
        <end position="208"/>
    </location>
</feature>
<dbReference type="Pfam" id="PF01943">
    <property type="entry name" value="Polysacc_synt"/>
    <property type="match status" value="1"/>
</dbReference>
<evidence type="ECO:0000256" key="3">
    <source>
        <dbReference type="ARBA" id="ARBA00022692"/>
    </source>
</evidence>
<feature type="transmembrane region" description="Helical" evidence="6">
    <location>
        <begin position="491"/>
        <end position="510"/>
    </location>
</feature>
<dbReference type="PIRSF" id="PIRSF038958">
    <property type="entry name" value="PG_synth_SpoVB"/>
    <property type="match status" value="1"/>
</dbReference>
<dbReference type="CDD" id="cd13124">
    <property type="entry name" value="MATE_SpoVB_like"/>
    <property type="match status" value="1"/>
</dbReference>
<gene>
    <name evidence="7" type="ORF">D5R97_07360</name>
</gene>
<feature type="transmembrane region" description="Helical" evidence="6">
    <location>
        <begin position="365"/>
        <end position="383"/>
    </location>
</feature>
<evidence type="ECO:0000256" key="1">
    <source>
        <dbReference type="ARBA" id="ARBA00004651"/>
    </source>
</evidence>
<dbReference type="AlphaFoldDB" id="A0A424YCC1"/>
<feature type="transmembrane region" description="Helical" evidence="6">
    <location>
        <begin position="121"/>
        <end position="141"/>
    </location>
</feature>
<dbReference type="GO" id="GO:0005886">
    <property type="term" value="C:plasma membrane"/>
    <property type="evidence" value="ECO:0007669"/>
    <property type="project" value="UniProtKB-SubCell"/>
</dbReference>
<dbReference type="InterPro" id="IPR024923">
    <property type="entry name" value="PG_synth_SpoVB"/>
</dbReference>
<evidence type="ECO:0000313" key="8">
    <source>
        <dbReference type="Proteomes" id="UP000285138"/>
    </source>
</evidence>
<feature type="non-terminal residue" evidence="7">
    <location>
        <position position="539"/>
    </location>
</feature>
<keyword evidence="2" id="KW-1003">Cell membrane</keyword>
<feature type="transmembrane region" description="Helical" evidence="6">
    <location>
        <begin position="48"/>
        <end position="67"/>
    </location>
</feature>
<feature type="transmembrane region" description="Helical" evidence="6">
    <location>
        <begin position="395"/>
        <end position="412"/>
    </location>
</feature>
<keyword evidence="4 6" id="KW-1133">Transmembrane helix</keyword>
<proteinExistence type="predicted"/>
<dbReference type="Proteomes" id="UP000285138">
    <property type="component" value="Unassembled WGS sequence"/>
</dbReference>
<sequence length="539" mass="57981">MLGKQSFIKGAVILTAAGLTSRLIGAVFRIALAALITDEGIGLYQMAYPIYTGLLAVSTAGIPIAVSKLVSENIALNNYYGATRVFKVALTLLTISGFVISLAMYLGADFVVTYISRDPRAYIPLVAMAPAIFFVAIMSTFRGYFQGQQTMVPTGASQIIEQLTRVGIALFLAVYLLPMGLEYSAAGATFGAVAGAIFGLLFLVFLYFREKGYMAEKVKNQRVKERVSFGEVLYRIAQLAVPITIGSLILPLINILDLVIVPQRLHVAGFTTERATALYGQLTGMATPLAHIPAIITISLAVSLVPSISEALTLNNYSLIRRNSDLAIRLTLILGMPAAVGLYVLAEPVTQLLYNNVEAAIPLRIIAFSVIFLTLYQTTTGILQGLGKTVLPVKNMALGAFIKVIMGWTLTALPQVNIQGAALATLVGFAISSLLNLGRVRKDTGMKIDYSQYLIKPILAVSAMGLLVHLSYFYLNLFFNNLYAATLSNAAATLISIGAGMVVYGVMLFITGSITREDLQTIPKLGPYLIRLANALHIL</sequence>
<keyword evidence="5 6" id="KW-0472">Membrane</keyword>
<name>A0A424YCC1_9FIRM</name>
<feature type="transmembrane region" description="Helical" evidence="6">
    <location>
        <begin position="232"/>
        <end position="256"/>
    </location>
</feature>
<evidence type="ECO:0000313" key="7">
    <source>
        <dbReference type="EMBL" id="RQD74660.1"/>
    </source>
</evidence>
<comment type="subcellular location">
    <subcellularLocation>
        <location evidence="1">Cell membrane</location>
        <topology evidence="1">Multi-pass membrane protein</topology>
    </subcellularLocation>
</comment>
<evidence type="ECO:0000256" key="6">
    <source>
        <dbReference type="SAM" id="Phobius"/>
    </source>
</evidence>
<dbReference type="InterPro" id="IPR050833">
    <property type="entry name" value="Poly_Biosynth_Transport"/>
</dbReference>
<protein>
    <submittedName>
        <fullName evidence="7">Polysaccharide biosynthesis protein</fullName>
    </submittedName>
</protein>
<organism evidence="7 8">
    <name type="scientific">Candidatus Syntrophonatronum acetioxidans</name>
    <dbReference type="NCBI Taxonomy" id="1795816"/>
    <lineage>
        <taxon>Bacteria</taxon>
        <taxon>Bacillati</taxon>
        <taxon>Bacillota</taxon>
        <taxon>Clostridia</taxon>
        <taxon>Eubacteriales</taxon>
        <taxon>Syntrophomonadaceae</taxon>
        <taxon>Candidatus Syntrophonatronum</taxon>
    </lineage>
</organism>
<dbReference type="EMBL" id="QZAA01000195">
    <property type="protein sequence ID" value="RQD74660.1"/>
    <property type="molecule type" value="Genomic_DNA"/>
</dbReference>
<feature type="transmembrane region" description="Helical" evidence="6">
    <location>
        <begin position="292"/>
        <end position="314"/>
    </location>
</feature>
<accession>A0A424YCC1</accession>
<dbReference type="PANTHER" id="PTHR30250">
    <property type="entry name" value="PST FAMILY PREDICTED COLANIC ACID TRANSPORTER"/>
    <property type="match status" value="1"/>
</dbReference>
<comment type="caution">
    <text evidence="7">The sequence shown here is derived from an EMBL/GenBank/DDBJ whole genome shotgun (WGS) entry which is preliminary data.</text>
</comment>
<feature type="transmembrane region" description="Helical" evidence="6">
    <location>
        <begin position="458"/>
        <end position="479"/>
    </location>
</feature>
<feature type="transmembrane region" description="Helical" evidence="6">
    <location>
        <begin position="418"/>
        <end position="437"/>
    </location>
</feature>
<feature type="transmembrane region" description="Helical" evidence="6">
    <location>
        <begin position="326"/>
        <end position="345"/>
    </location>
</feature>
<dbReference type="InterPro" id="IPR002797">
    <property type="entry name" value="Polysacc_synth"/>
</dbReference>
<evidence type="ECO:0000256" key="2">
    <source>
        <dbReference type="ARBA" id="ARBA00022475"/>
    </source>
</evidence>
<evidence type="ECO:0000256" key="5">
    <source>
        <dbReference type="ARBA" id="ARBA00023136"/>
    </source>
</evidence>
<evidence type="ECO:0000256" key="4">
    <source>
        <dbReference type="ARBA" id="ARBA00022989"/>
    </source>
</evidence>
<feature type="transmembrane region" description="Helical" evidence="6">
    <location>
        <begin position="12"/>
        <end position="36"/>
    </location>
</feature>
<feature type="transmembrane region" description="Helical" evidence="6">
    <location>
        <begin position="162"/>
        <end position="181"/>
    </location>
</feature>
<dbReference type="PANTHER" id="PTHR30250:SF21">
    <property type="entry name" value="LIPID II FLIPPASE MURJ"/>
    <property type="match status" value="1"/>
</dbReference>
<keyword evidence="3 6" id="KW-0812">Transmembrane</keyword>
<feature type="transmembrane region" description="Helical" evidence="6">
    <location>
        <begin position="88"/>
        <end position="115"/>
    </location>
</feature>
<reference evidence="7 8" key="1">
    <citation type="submission" date="2018-08" db="EMBL/GenBank/DDBJ databases">
        <title>The metabolism and importance of syntrophic acetate oxidation coupled to methane or sulfide production in haloalkaline environments.</title>
        <authorList>
            <person name="Timmers P.H.A."/>
            <person name="Vavourakis C.D."/>
            <person name="Sorokin D.Y."/>
            <person name="Sinninghe Damste J.S."/>
            <person name="Muyzer G."/>
            <person name="Stams A.J.M."/>
            <person name="Plugge C.M."/>
        </authorList>
    </citation>
    <scope>NUCLEOTIDE SEQUENCE [LARGE SCALE GENOMIC DNA]</scope>
    <source>
        <strain evidence="7">MSAO_Bac1</strain>
    </source>
</reference>